<dbReference type="EMBL" id="AP024355">
    <property type="protein sequence ID" value="BCR03751.1"/>
    <property type="molecule type" value="Genomic_DNA"/>
</dbReference>
<evidence type="ECO:0000313" key="6">
    <source>
        <dbReference type="Proteomes" id="UP001319827"/>
    </source>
</evidence>
<dbReference type="Proteomes" id="UP001319827">
    <property type="component" value="Chromosome"/>
</dbReference>
<keyword evidence="3" id="KW-0032">Aminotransferase</keyword>
<gene>
    <name evidence="5" type="primary">cobD</name>
    <name evidence="5" type="ORF">DESUT3_08200</name>
</gene>
<dbReference type="EC" id="2.6.1.-" evidence="3"/>
<dbReference type="InterPro" id="IPR004838">
    <property type="entry name" value="NHTrfase_class1_PyrdxlP-BS"/>
</dbReference>
<evidence type="ECO:0000256" key="1">
    <source>
        <dbReference type="ARBA" id="ARBA00001933"/>
    </source>
</evidence>
<comment type="similarity">
    <text evidence="3">Belongs to the class-I pyridoxal-phosphate-dependent aminotransferase family.</text>
</comment>
<evidence type="ECO:0000256" key="2">
    <source>
        <dbReference type="ARBA" id="ARBA00022898"/>
    </source>
</evidence>
<evidence type="ECO:0000313" key="5">
    <source>
        <dbReference type="EMBL" id="BCR03751.1"/>
    </source>
</evidence>
<dbReference type="Gene3D" id="3.90.1150.10">
    <property type="entry name" value="Aspartate Aminotransferase, domain 1"/>
    <property type="match status" value="1"/>
</dbReference>
<reference evidence="5 6" key="1">
    <citation type="journal article" date="2016" name="C (Basel)">
        <title>Selective Growth of and Electricity Production by Marine Exoelectrogenic Bacteria in Self-Aggregated Hydrogel of Microbially Reduced Graphene Oxide.</title>
        <authorList>
            <person name="Yoshida N."/>
            <person name="Goto Y."/>
            <person name="Miyata Y."/>
        </authorList>
    </citation>
    <scope>NUCLEOTIDE SEQUENCE [LARGE SCALE GENOMIC DNA]</scope>
    <source>
        <strain evidence="5 6">NIT-T3</strain>
    </source>
</reference>
<dbReference type="InterPro" id="IPR015424">
    <property type="entry name" value="PyrdxlP-dep_Trfase"/>
</dbReference>
<dbReference type="InterPro" id="IPR004839">
    <property type="entry name" value="Aminotransferase_I/II_large"/>
</dbReference>
<dbReference type="Pfam" id="PF00155">
    <property type="entry name" value="Aminotran_1_2"/>
    <property type="match status" value="1"/>
</dbReference>
<accession>A0ABM8HS25</accession>
<dbReference type="InterPro" id="IPR015422">
    <property type="entry name" value="PyrdxlP-dep_Trfase_small"/>
</dbReference>
<evidence type="ECO:0000256" key="3">
    <source>
        <dbReference type="RuleBase" id="RU000481"/>
    </source>
</evidence>
<dbReference type="CDD" id="cd00609">
    <property type="entry name" value="AAT_like"/>
    <property type="match status" value="1"/>
</dbReference>
<name>A0ABM8HS25_9BACT</name>
<dbReference type="SUPFAM" id="SSF53383">
    <property type="entry name" value="PLP-dependent transferases"/>
    <property type="match status" value="1"/>
</dbReference>
<dbReference type="PROSITE" id="PS00105">
    <property type="entry name" value="AA_TRANSFER_CLASS_1"/>
    <property type="match status" value="1"/>
</dbReference>
<dbReference type="PANTHER" id="PTHR42885:SF1">
    <property type="entry name" value="THREONINE-PHOSPHATE DECARBOXYLASE"/>
    <property type="match status" value="1"/>
</dbReference>
<dbReference type="InterPro" id="IPR015421">
    <property type="entry name" value="PyrdxlP-dep_Trfase_major"/>
</dbReference>
<evidence type="ECO:0000259" key="4">
    <source>
        <dbReference type="Pfam" id="PF00155"/>
    </source>
</evidence>
<reference evidence="5 6" key="2">
    <citation type="journal article" date="2021" name="Int. J. Syst. Evol. Microbiol.">
        <title>Isolation and Polyphasic Characterization of Desulfuromonas versatilis sp. Nov., an Electrogenic Bacteria Capable of Versatile Metabolism Isolated from a Graphene Oxide-Reducing Enrichment Culture.</title>
        <authorList>
            <person name="Xie L."/>
            <person name="Yoshida N."/>
            <person name="Ishii S."/>
            <person name="Meng L."/>
        </authorList>
    </citation>
    <scope>NUCLEOTIDE SEQUENCE [LARGE SCALE GENOMIC DNA]</scope>
    <source>
        <strain evidence="5 6">NIT-T3</strain>
    </source>
</reference>
<organism evidence="5 6">
    <name type="scientific">Desulfuromonas versatilis</name>
    <dbReference type="NCBI Taxonomy" id="2802975"/>
    <lineage>
        <taxon>Bacteria</taxon>
        <taxon>Pseudomonadati</taxon>
        <taxon>Thermodesulfobacteriota</taxon>
        <taxon>Desulfuromonadia</taxon>
        <taxon>Desulfuromonadales</taxon>
        <taxon>Desulfuromonadaceae</taxon>
        <taxon>Desulfuromonas</taxon>
    </lineage>
</organism>
<feature type="domain" description="Aminotransferase class I/classII large" evidence="4">
    <location>
        <begin position="3"/>
        <end position="299"/>
    </location>
</feature>
<comment type="cofactor">
    <cofactor evidence="1 3">
        <name>pyridoxal 5'-phosphate</name>
        <dbReference type="ChEBI" id="CHEBI:597326"/>
    </cofactor>
</comment>
<dbReference type="Gene3D" id="3.40.640.10">
    <property type="entry name" value="Type I PLP-dependent aspartate aminotransferase-like (Major domain)"/>
    <property type="match status" value="1"/>
</dbReference>
<keyword evidence="6" id="KW-1185">Reference proteome</keyword>
<protein>
    <recommendedName>
        <fullName evidence="3">Aminotransferase</fullName>
        <ecNumber evidence="3">2.6.1.-</ecNumber>
    </recommendedName>
</protein>
<keyword evidence="2" id="KW-0663">Pyridoxal phosphate</keyword>
<proteinExistence type="inferred from homology"/>
<sequence>MHYPEIDAASLAEALASHHGPPVAHLLPGSGSTELIYLFPRVLRPRRALLVTPAFSEYERSLVQAGTQIDVFPLRVEEQFRLDPERLLRALDSSTDLVMLANPGNPTGVGIDPGVIEQIARAVREQAVVAVDEAFVDFCPHRSVLEKVPLHGNLYVFRSLTKFYAIPGLRVGYLAGPARGIARLSEAREPWALSAPALAAGRACLGEQGFRERTLLELPRLREELGRGLEDLGLTVFCGEANYLLARLEGAGASAAALAERLRSQGVLIRECGNFPPLDGRYLRVAVRTSEENRRLLEGLKNLLPLQAAASASG</sequence>
<dbReference type="PANTHER" id="PTHR42885">
    <property type="entry name" value="HISTIDINOL-PHOSPHATE AMINOTRANSFERASE-RELATED"/>
    <property type="match status" value="1"/>
</dbReference>
<keyword evidence="3" id="KW-0808">Transferase</keyword>